<feature type="domain" description="ABC transporter substrate-binding protein PnrA-like" evidence="3">
    <location>
        <begin position="35"/>
        <end position="261"/>
    </location>
</feature>
<proteinExistence type="predicted"/>
<dbReference type="PANTHER" id="PTHR43208">
    <property type="entry name" value="ABC TRANSPORTER SUBSTRATE-BINDING PROTEIN"/>
    <property type="match status" value="1"/>
</dbReference>
<keyword evidence="1 2" id="KW-0732">Signal</keyword>
<dbReference type="Proteomes" id="UP000315133">
    <property type="component" value="Unassembled WGS sequence"/>
</dbReference>
<comment type="caution">
    <text evidence="4">The sequence shown here is derived from an EMBL/GenBank/DDBJ whole genome shotgun (WGS) entry which is preliminary data.</text>
</comment>
<feature type="signal peptide" evidence="2">
    <location>
        <begin position="1"/>
        <end position="20"/>
    </location>
</feature>
<protein>
    <submittedName>
        <fullName evidence="4">Nucleoside-binding protein</fullName>
    </submittedName>
</protein>
<sequence>MRNRISVVAAIALVTVPLVACGSDSESGGGDGELRVAAIFSGPTTDADYNALGLQALQALEVGDTSYSESVPVPDIERVLQEYVADGYDVIWTHGSQFYEATAKIAAQNPDVYFIGEFDGQPEGQPENVWVIDRNFHTVFYPLGTLAAELSETGSIAYLGGLSLPFSYSEVHAVEQAIADSGKDVKVNPVWSGDFNDTVKAQQLTSQLLSNGNDVIITSLNLGVVGSFQAINETEVGKTWLTVKYTDKSQNGPDHYAATVKYDFEGPLAEVVDSIEAGETQGHYVIEFGRGASVALGDKVPDAARAAVEAAVEGISDGSITVELDQSEVE</sequence>
<dbReference type="InterPro" id="IPR028082">
    <property type="entry name" value="Peripla_BP_I"/>
</dbReference>
<evidence type="ECO:0000313" key="5">
    <source>
        <dbReference type="Proteomes" id="UP000315133"/>
    </source>
</evidence>
<dbReference type="OrthoDB" id="9784230at2"/>
<name>A0A543KL49_9MICO</name>
<dbReference type="GO" id="GO:0005886">
    <property type="term" value="C:plasma membrane"/>
    <property type="evidence" value="ECO:0007669"/>
    <property type="project" value="InterPro"/>
</dbReference>
<gene>
    <name evidence="4" type="ORF">FB476_0600</name>
</gene>
<dbReference type="RefSeq" id="WP_141817461.1">
    <property type="nucleotide sequence ID" value="NZ_BAAAIL010000003.1"/>
</dbReference>
<evidence type="ECO:0000256" key="2">
    <source>
        <dbReference type="SAM" id="SignalP"/>
    </source>
</evidence>
<keyword evidence="5" id="KW-1185">Reference proteome</keyword>
<evidence type="ECO:0000256" key="1">
    <source>
        <dbReference type="ARBA" id="ARBA00022729"/>
    </source>
</evidence>
<evidence type="ECO:0000313" key="4">
    <source>
        <dbReference type="EMBL" id="TQM95750.1"/>
    </source>
</evidence>
<dbReference type="InterPro" id="IPR003760">
    <property type="entry name" value="PnrA-like"/>
</dbReference>
<dbReference type="SUPFAM" id="SSF53822">
    <property type="entry name" value="Periplasmic binding protein-like I"/>
    <property type="match status" value="1"/>
</dbReference>
<dbReference type="Pfam" id="PF02608">
    <property type="entry name" value="Bmp"/>
    <property type="match status" value="1"/>
</dbReference>
<reference evidence="4 5" key="1">
    <citation type="submission" date="2019-06" db="EMBL/GenBank/DDBJ databases">
        <title>Sequencing the genomes of 1000 actinobacteria strains.</title>
        <authorList>
            <person name="Klenk H.-P."/>
        </authorList>
    </citation>
    <scope>NUCLEOTIDE SEQUENCE [LARGE SCALE GENOMIC DNA]</scope>
    <source>
        <strain evidence="4 5">DSM 12362</strain>
    </source>
</reference>
<accession>A0A543KL49</accession>
<dbReference type="PANTHER" id="PTHR43208:SF1">
    <property type="entry name" value="ABC TRANSPORTER SUBSTRATE-BINDING PROTEIN"/>
    <property type="match status" value="1"/>
</dbReference>
<evidence type="ECO:0000259" key="3">
    <source>
        <dbReference type="Pfam" id="PF02608"/>
    </source>
</evidence>
<dbReference type="AlphaFoldDB" id="A0A543KL49"/>
<dbReference type="CDD" id="cd06304">
    <property type="entry name" value="PBP1_BmpA_Med_PnrA-like"/>
    <property type="match status" value="1"/>
</dbReference>
<dbReference type="Gene3D" id="3.40.50.2300">
    <property type="match status" value="2"/>
</dbReference>
<organism evidence="4 5">
    <name type="scientific">Ornithinimicrobium humiphilum</name>
    <dbReference type="NCBI Taxonomy" id="125288"/>
    <lineage>
        <taxon>Bacteria</taxon>
        <taxon>Bacillati</taxon>
        <taxon>Actinomycetota</taxon>
        <taxon>Actinomycetes</taxon>
        <taxon>Micrococcales</taxon>
        <taxon>Ornithinimicrobiaceae</taxon>
        <taxon>Ornithinimicrobium</taxon>
    </lineage>
</organism>
<dbReference type="EMBL" id="VFPU01000001">
    <property type="protein sequence ID" value="TQM95750.1"/>
    <property type="molecule type" value="Genomic_DNA"/>
</dbReference>
<feature type="chain" id="PRO_5039027733" evidence="2">
    <location>
        <begin position="21"/>
        <end position="330"/>
    </location>
</feature>
<dbReference type="InterPro" id="IPR052910">
    <property type="entry name" value="ABC-Purine-Binding"/>
</dbReference>